<evidence type="ECO:0000313" key="3">
    <source>
        <dbReference type="Proteomes" id="UP001596957"/>
    </source>
</evidence>
<dbReference type="SUPFAM" id="SSF47413">
    <property type="entry name" value="lambda repressor-like DNA-binding domains"/>
    <property type="match status" value="1"/>
</dbReference>
<proteinExistence type="predicted"/>
<protein>
    <recommendedName>
        <fullName evidence="1">HTH cro/C1-type domain-containing protein</fullName>
    </recommendedName>
</protein>
<comment type="caution">
    <text evidence="2">The sequence shown here is derived from an EMBL/GenBank/DDBJ whole genome shotgun (WGS) entry which is preliminary data.</text>
</comment>
<feature type="domain" description="HTH cro/C1-type" evidence="1">
    <location>
        <begin position="27"/>
        <end position="73"/>
    </location>
</feature>
<gene>
    <name evidence="2" type="ORF">ACFQZP_39505</name>
</gene>
<evidence type="ECO:0000259" key="1">
    <source>
        <dbReference type="PROSITE" id="PS50943"/>
    </source>
</evidence>
<dbReference type="CDD" id="cd00093">
    <property type="entry name" value="HTH_XRE"/>
    <property type="match status" value="1"/>
</dbReference>
<dbReference type="InterPro" id="IPR010982">
    <property type="entry name" value="Lambda_DNA-bd_dom_sf"/>
</dbReference>
<accession>A0ABW2VVY3</accession>
<name>A0ABW2VVY3_9ACTN</name>
<organism evidence="2 3">
    <name type="scientific">Streptomyces lutosisoli</name>
    <dbReference type="NCBI Taxonomy" id="2665721"/>
    <lineage>
        <taxon>Bacteria</taxon>
        <taxon>Bacillati</taxon>
        <taxon>Actinomycetota</taxon>
        <taxon>Actinomycetes</taxon>
        <taxon>Kitasatosporales</taxon>
        <taxon>Streptomycetaceae</taxon>
        <taxon>Streptomyces</taxon>
    </lineage>
</organism>
<evidence type="ECO:0000313" key="2">
    <source>
        <dbReference type="EMBL" id="MFD0287615.1"/>
    </source>
</evidence>
<dbReference type="PROSITE" id="PS50943">
    <property type="entry name" value="HTH_CROC1"/>
    <property type="match status" value="1"/>
</dbReference>
<dbReference type="Proteomes" id="UP001596957">
    <property type="component" value="Unassembled WGS sequence"/>
</dbReference>
<keyword evidence="3" id="KW-1185">Reference proteome</keyword>
<dbReference type="EMBL" id="JBHTEC010000003">
    <property type="protein sequence ID" value="MFD0287615.1"/>
    <property type="molecule type" value="Genomic_DNA"/>
</dbReference>
<dbReference type="InterPro" id="IPR001387">
    <property type="entry name" value="Cro/C1-type_HTH"/>
</dbReference>
<dbReference type="RefSeq" id="WP_381265401.1">
    <property type="nucleotide sequence ID" value="NZ_JBHTBI010000156.1"/>
</dbReference>
<sequence>MSEIQRNAARHIEEPWCVELRQITETISRKDLALIVGMSKSKLQQFLGGHVKPNMDDTVRLAEALNYPKLRLLSLCGYLDGLSNLLSYLDQIEEQAERMDFAAKQLPGDPLSGATRIANSALAEGNFEVVMRPVFQGTGSWRRHYADHVVLRLLQGGAISRATRDRVEAALYDELTWFGAGFTEGWIEGVESLTINVPRFVALRRGTGAPLPGVPRSIAVVGGHWAGSADVASFLGYAFGCDYSHVAFVASRAFSQLNHRYDDSFRDRDRLEVTRTYVEGGDLGRMRVWAADTGDSEAVAKIIATSRARRSPLVVYLRPTDELLAWAAHVRSNSAHTPLSATDDLSRSRAVREKVDEVLHGIQHKTLVLNVSTPPGVHIAPGAQATDTPHGFLNMWAELAVQAVTEMRVKFHLPFDQSVALQRLGDGKAQV</sequence>
<reference evidence="3" key="1">
    <citation type="journal article" date="2019" name="Int. J. Syst. Evol. Microbiol.">
        <title>The Global Catalogue of Microorganisms (GCM) 10K type strain sequencing project: providing services to taxonomists for standard genome sequencing and annotation.</title>
        <authorList>
            <consortium name="The Broad Institute Genomics Platform"/>
            <consortium name="The Broad Institute Genome Sequencing Center for Infectious Disease"/>
            <person name="Wu L."/>
            <person name="Ma J."/>
        </authorList>
    </citation>
    <scope>NUCLEOTIDE SEQUENCE [LARGE SCALE GENOMIC DNA]</scope>
    <source>
        <strain evidence="3">CGMCC 4.7198</strain>
    </source>
</reference>